<gene>
    <name evidence="1" type="ORF">DUNSADRAFT_1694</name>
</gene>
<proteinExistence type="predicted"/>
<accession>A0ABQ7GWU0</accession>
<keyword evidence="2" id="KW-1185">Reference proteome</keyword>
<reference evidence="1" key="1">
    <citation type="submission" date="2017-08" db="EMBL/GenBank/DDBJ databases">
        <authorList>
            <person name="Polle J.E."/>
            <person name="Barry K."/>
            <person name="Cushman J."/>
            <person name="Schmutz J."/>
            <person name="Tran D."/>
            <person name="Hathwaick L.T."/>
            <person name="Yim W.C."/>
            <person name="Jenkins J."/>
            <person name="Mckie-Krisberg Z.M."/>
            <person name="Prochnik S."/>
            <person name="Lindquist E."/>
            <person name="Dockter R.B."/>
            <person name="Adam C."/>
            <person name="Molina H."/>
            <person name="Bunkerborg J."/>
            <person name="Jin E."/>
            <person name="Buchheim M."/>
            <person name="Magnuson J."/>
        </authorList>
    </citation>
    <scope>NUCLEOTIDE SEQUENCE</scope>
    <source>
        <strain evidence="1">CCAP 19/18</strain>
    </source>
</reference>
<name>A0ABQ7GWU0_DUNSA</name>
<dbReference type="InterPro" id="IPR011992">
    <property type="entry name" value="EF-hand-dom_pair"/>
</dbReference>
<organism evidence="1 2">
    <name type="scientific">Dunaliella salina</name>
    <name type="common">Green alga</name>
    <name type="synonym">Protococcus salinus</name>
    <dbReference type="NCBI Taxonomy" id="3046"/>
    <lineage>
        <taxon>Eukaryota</taxon>
        <taxon>Viridiplantae</taxon>
        <taxon>Chlorophyta</taxon>
        <taxon>core chlorophytes</taxon>
        <taxon>Chlorophyceae</taxon>
        <taxon>CS clade</taxon>
        <taxon>Chlamydomonadales</taxon>
        <taxon>Dunaliellaceae</taxon>
        <taxon>Dunaliella</taxon>
    </lineage>
</organism>
<keyword evidence="1" id="KW-0966">Cell projection</keyword>
<dbReference type="EMBL" id="MU069556">
    <property type="protein sequence ID" value="KAF5839077.1"/>
    <property type="molecule type" value="Genomic_DNA"/>
</dbReference>
<evidence type="ECO:0000313" key="1">
    <source>
        <dbReference type="EMBL" id="KAF5839077.1"/>
    </source>
</evidence>
<evidence type="ECO:0000313" key="2">
    <source>
        <dbReference type="Proteomes" id="UP000815325"/>
    </source>
</evidence>
<keyword evidence="1" id="KW-0969">Cilium</keyword>
<keyword evidence="1" id="KW-0282">Flagellum</keyword>
<comment type="caution">
    <text evidence="1">The sequence shown here is derived from an EMBL/GenBank/DDBJ whole genome shotgun (WGS) entry which is preliminary data.</text>
</comment>
<sequence>MAFFGLTTLGPNDPIKENSKNVQTYPFHELSMEVYMSVFNKYLLGDSQIARTLEVDGENYILRAALGDMLRELLGRQPRKYELEAWFTFHDFDRDAIMSREQYAEGIDMLQNFSSNPKAPKQYTSYDQLRKDWLRHTRVGYNLQETCSRPSTLAQEIGWHTMKPAPRPQGFPSRSTDVTQTEGTTAKTYYGHFLA</sequence>
<dbReference type="Proteomes" id="UP000815325">
    <property type="component" value="Unassembled WGS sequence"/>
</dbReference>
<protein>
    <submittedName>
        <fullName evidence="1">Flagellar associated protein</fullName>
    </submittedName>
</protein>
<dbReference type="SUPFAM" id="SSF47473">
    <property type="entry name" value="EF-hand"/>
    <property type="match status" value="1"/>
</dbReference>